<comment type="caution">
    <text evidence="1">The sequence shown here is derived from an EMBL/GenBank/DDBJ whole genome shotgun (WGS) entry which is preliminary data.</text>
</comment>
<sequence>MARDDEQHTGRLWTVRITSDRYPQPGPMALRCSEPGCRPDPVPLPSATAARTAAAGHLASHGHTAGPVPQATACRCGTDGCSWHARSVPGCEGRAVRQVITYTCAGRVWRLAEMCAQCAGAIPDARILRPLNSHAGNPPGIQPDPTAIPPATVPPPGVQYAGPVVVQTW</sequence>
<dbReference type="EMBL" id="BMUT01000014">
    <property type="protein sequence ID" value="GGY02374.1"/>
    <property type="molecule type" value="Genomic_DNA"/>
</dbReference>
<accession>A0ABQ2Z3W2</accession>
<proteinExistence type="predicted"/>
<protein>
    <submittedName>
        <fullName evidence="1">Uncharacterized protein</fullName>
    </submittedName>
</protein>
<name>A0ABQ2Z3W2_9ACTN</name>
<keyword evidence="2" id="KW-1185">Reference proteome</keyword>
<dbReference type="Proteomes" id="UP000659223">
    <property type="component" value="Unassembled WGS sequence"/>
</dbReference>
<gene>
    <name evidence="1" type="ORF">GCM10010324_56630</name>
</gene>
<reference evidence="2" key="1">
    <citation type="journal article" date="2019" name="Int. J. Syst. Evol. Microbiol.">
        <title>The Global Catalogue of Microorganisms (GCM) 10K type strain sequencing project: providing services to taxonomists for standard genome sequencing and annotation.</title>
        <authorList>
            <consortium name="The Broad Institute Genomics Platform"/>
            <consortium name="The Broad Institute Genome Sequencing Center for Infectious Disease"/>
            <person name="Wu L."/>
            <person name="Ma J."/>
        </authorList>
    </citation>
    <scope>NUCLEOTIDE SEQUENCE [LARGE SCALE GENOMIC DNA]</scope>
    <source>
        <strain evidence="2">JCM 4586</strain>
    </source>
</reference>
<evidence type="ECO:0000313" key="1">
    <source>
        <dbReference type="EMBL" id="GGY02374.1"/>
    </source>
</evidence>
<dbReference type="RefSeq" id="WP_190024592.1">
    <property type="nucleotide sequence ID" value="NZ_BMUT01000014.1"/>
</dbReference>
<organism evidence="1 2">
    <name type="scientific">Streptomyces hiroshimensis</name>
    <dbReference type="NCBI Taxonomy" id="66424"/>
    <lineage>
        <taxon>Bacteria</taxon>
        <taxon>Bacillati</taxon>
        <taxon>Actinomycetota</taxon>
        <taxon>Actinomycetes</taxon>
        <taxon>Kitasatosporales</taxon>
        <taxon>Streptomycetaceae</taxon>
        <taxon>Streptomyces</taxon>
    </lineage>
</organism>
<evidence type="ECO:0000313" key="2">
    <source>
        <dbReference type="Proteomes" id="UP000659223"/>
    </source>
</evidence>